<name>A0A943HH44_9FIRM</name>
<accession>A0A943HH44</accession>
<dbReference type="Proteomes" id="UP000759273">
    <property type="component" value="Unassembled WGS sequence"/>
</dbReference>
<comment type="caution">
    <text evidence="1">The sequence shown here is derived from an EMBL/GenBank/DDBJ whole genome shotgun (WGS) entry which is preliminary data.</text>
</comment>
<protein>
    <submittedName>
        <fullName evidence="1">Uncharacterized protein</fullName>
    </submittedName>
</protein>
<reference evidence="1" key="1">
    <citation type="submission" date="2021-02" db="EMBL/GenBank/DDBJ databases">
        <title>Infant gut strain persistence is associated with maternal origin, phylogeny, and functional potential including surface adhesion and iron acquisition.</title>
        <authorList>
            <person name="Lou Y.C."/>
        </authorList>
    </citation>
    <scope>NUCLEOTIDE SEQUENCE</scope>
    <source>
        <strain evidence="1">L3_101_000M1_dasL3_101_000M1_concoct_87</strain>
    </source>
</reference>
<organism evidence="1 2">
    <name type="scientific">Subdoligranulum variabile</name>
    <dbReference type="NCBI Taxonomy" id="214851"/>
    <lineage>
        <taxon>Bacteria</taxon>
        <taxon>Bacillati</taxon>
        <taxon>Bacillota</taxon>
        <taxon>Clostridia</taxon>
        <taxon>Eubacteriales</taxon>
        <taxon>Oscillospiraceae</taxon>
        <taxon>Subdoligranulum</taxon>
    </lineage>
</organism>
<dbReference type="EMBL" id="JAGZGG010000004">
    <property type="protein sequence ID" value="MBS5331534.1"/>
    <property type="molecule type" value="Genomic_DNA"/>
</dbReference>
<dbReference type="Pfam" id="PF20124">
    <property type="entry name" value="DUF6514"/>
    <property type="match status" value="1"/>
</dbReference>
<sequence>MYIYRVVRQQLSIPGTGCYTTFGIAALQLLAGQWQKVRFIADVSLNQQLVETLAAACTTCQLDPRQLADVVEDAIV</sequence>
<dbReference type="AlphaFoldDB" id="A0A943HH44"/>
<evidence type="ECO:0000313" key="1">
    <source>
        <dbReference type="EMBL" id="MBS5331534.1"/>
    </source>
</evidence>
<dbReference type="InterPro" id="IPR017016">
    <property type="entry name" value="UCP033595"/>
</dbReference>
<proteinExistence type="predicted"/>
<evidence type="ECO:0000313" key="2">
    <source>
        <dbReference type="Proteomes" id="UP000759273"/>
    </source>
</evidence>
<gene>
    <name evidence="1" type="ORF">KHY36_03275</name>
</gene>